<comment type="caution">
    <text evidence="1">The sequence shown here is derived from an EMBL/GenBank/DDBJ whole genome shotgun (WGS) entry which is preliminary data.</text>
</comment>
<dbReference type="SUPFAM" id="SSF54001">
    <property type="entry name" value="Cysteine proteinases"/>
    <property type="match status" value="1"/>
</dbReference>
<keyword evidence="2" id="KW-1185">Reference proteome</keyword>
<dbReference type="EMBL" id="JARBHB010000011">
    <property type="protein sequence ID" value="KAJ8873214.1"/>
    <property type="molecule type" value="Genomic_DNA"/>
</dbReference>
<proteinExistence type="predicted"/>
<dbReference type="Proteomes" id="UP001159363">
    <property type="component" value="Chromosome 10"/>
</dbReference>
<organism evidence="1 2">
    <name type="scientific">Dryococelus australis</name>
    <dbReference type="NCBI Taxonomy" id="614101"/>
    <lineage>
        <taxon>Eukaryota</taxon>
        <taxon>Metazoa</taxon>
        <taxon>Ecdysozoa</taxon>
        <taxon>Arthropoda</taxon>
        <taxon>Hexapoda</taxon>
        <taxon>Insecta</taxon>
        <taxon>Pterygota</taxon>
        <taxon>Neoptera</taxon>
        <taxon>Polyneoptera</taxon>
        <taxon>Phasmatodea</taxon>
        <taxon>Verophasmatodea</taxon>
        <taxon>Anareolatae</taxon>
        <taxon>Phasmatidae</taxon>
        <taxon>Eurycanthinae</taxon>
        <taxon>Dryococelus</taxon>
    </lineage>
</organism>
<protein>
    <submittedName>
        <fullName evidence="1">Uncharacterized protein</fullName>
    </submittedName>
</protein>
<name>A0ABQ9GMG4_9NEOP</name>
<evidence type="ECO:0000313" key="1">
    <source>
        <dbReference type="EMBL" id="KAJ8873214.1"/>
    </source>
</evidence>
<gene>
    <name evidence="1" type="ORF">PR048_026847</name>
</gene>
<evidence type="ECO:0000313" key="2">
    <source>
        <dbReference type="Proteomes" id="UP001159363"/>
    </source>
</evidence>
<sequence>MPARSTPIPGVMPPERLLPPGVPSPHRIEAGQSGVVEVLPDGMEHFATATDLVTVYRAPLDGESLFLALAHQIFQIPHGSPLHRAYANYIRRLASSELPAKLGQYRVQLLESLVLHRDRYAGLHSEEAKMRQYLQDLAIPGFPGGKEVMKFMSQIAKVHVAIYPEGGDKEFIRLWQNTSTIGIGRRRVMRPDGTVHYHYNSVLRVRPLKA</sequence>
<reference evidence="1 2" key="1">
    <citation type="submission" date="2023-02" db="EMBL/GenBank/DDBJ databases">
        <title>LHISI_Scaffold_Assembly.</title>
        <authorList>
            <person name="Stuart O.P."/>
            <person name="Cleave R."/>
            <person name="Magrath M.J.L."/>
            <person name="Mikheyev A.S."/>
        </authorList>
    </citation>
    <scope>NUCLEOTIDE SEQUENCE [LARGE SCALE GENOMIC DNA]</scope>
    <source>
        <strain evidence="1">Daus_M_001</strain>
        <tissue evidence="1">Leg muscle</tissue>
    </source>
</reference>
<dbReference type="Gene3D" id="3.90.70.80">
    <property type="match status" value="1"/>
</dbReference>
<dbReference type="CDD" id="cd22744">
    <property type="entry name" value="OTU"/>
    <property type="match status" value="1"/>
</dbReference>
<accession>A0ABQ9GMG4</accession>
<dbReference type="InterPro" id="IPR038765">
    <property type="entry name" value="Papain-like_cys_pep_sf"/>
</dbReference>